<dbReference type="PROSITE" id="PS51257">
    <property type="entry name" value="PROKAR_LIPOPROTEIN"/>
    <property type="match status" value="1"/>
</dbReference>
<feature type="chain" id="PRO_5047015597" description="DUF4878 domain-containing protein" evidence="1">
    <location>
        <begin position="26"/>
        <end position="163"/>
    </location>
</feature>
<protein>
    <recommendedName>
        <fullName evidence="4">DUF4878 domain-containing protein</fullName>
    </recommendedName>
</protein>
<accession>A0ABS4I5A3</accession>
<organism evidence="2 3">
    <name type="scientific">Paenibacillus aceris</name>
    <dbReference type="NCBI Taxonomy" id="869555"/>
    <lineage>
        <taxon>Bacteria</taxon>
        <taxon>Bacillati</taxon>
        <taxon>Bacillota</taxon>
        <taxon>Bacilli</taxon>
        <taxon>Bacillales</taxon>
        <taxon>Paenibacillaceae</taxon>
        <taxon>Paenibacillus</taxon>
    </lineage>
</organism>
<proteinExistence type="predicted"/>
<comment type="caution">
    <text evidence="2">The sequence shown here is derived from an EMBL/GenBank/DDBJ whole genome shotgun (WGS) entry which is preliminary data.</text>
</comment>
<name>A0ABS4I5A3_9BACL</name>
<dbReference type="Proteomes" id="UP001519344">
    <property type="component" value="Unassembled WGS sequence"/>
</dbReference>
<feature type="signal peptide" evidence="1">
    <location>
        <begin position="1"/>
        <end position="25"/>
    </location>
</feature>
<evidence type="ECO:0000256" key="1">
    <source>
        <dbReference type="SAM" id="SignalP"/>
    </source>
</evidence>
<evidence type="ECO:0008006" key="4">
    <source>
        <dbReference type="Google" id="ProtNLM"/>
    </source>
</evidence>
<keyword evidence="1" id="KW-0732">Signal</keyword>
<sequence length="163" mass="18726">MIKMKQVAKKIVLIPLLTLFIVGCAKPQKIDSSEYLDIYKDAIQTIFEQEANFYNNSRMSYLLVRTDNLKLKPEEKAELLNYVKQISKVDVGEGKYSDIETNLAKNKFGGMAIELENIIFRTDGKAILTSRKTFLGSIQLRQTIEKKDDIWITSKKDKIVKSK</sequence>
<dbReference type="RefSeq" id="WP_167065665.1">
    <property type="nucleotide sequence ID" value="NZ_JAAOZR010000043.1"/>
</dbReference>
<evidence type="ECO:0000313" key="3">
    <source>
        <dbReference type="Proteomes" id="UP001519344"/>
    </source>
</evidence>
<reference evidence="2 3" key="1">
    <citation type="submission" date="2021-03" db="EMBL/GenBank/DDBJ databases">
        <title>Genomic Encyclopedia of Type Strains, Phase IV (KMG-IV): sequencing the most valuable type-strain genomes for metagenomic binning, comparative biology and taxonomic classification.</title>
        <authorList>
            <person name="Goeker M."/>
        </authorList>
    </citation>
    <scope>NUCLEOTIDE SEQUENCE [LARGE SCALE GENOMIC DNA]</scope>
    <source>
        <strain evidence="2 3">DSM 24950</strain>
    </source>
</reference>
<evidence type="ECO:0000313" key="2">
    <source>
        <dbReference type="EMBL" id="MBP1965586.1"/>
    </source>
</evidence>
<keyword evidence="3" id="KW-1185">Reference proteome</keyword>
<dbReference type="EMBL" id="JAGGKV010000015">
    <property type="protein sequence ID" value="MBP1965586.1"/>
    <property type="molecule type" value="Genomic_DNA"/>
</dbReference>
<gene>
    <name evidence="2" type="ORF">J2Z65_004831</name>
</gene>